<keyword evidence="7" id="KW-0406">Ion transport</keyword>
<evidence type="ECO:0000256" key="13">
    <source>
        <dbReference type="SAM" id="SignalP"/>
    </source>
</evidence>
<evidence type="ECO:0000256" key="10">
    <source>
        <dbReference type="ARBA" id="ARBA00023237"/>
    </source>
</evidence>
<evidence type="ECO:0000256" key="6">
    <source>
        <dbReference type="ARBA" id="ARBA00023004"/>
    </source>
</evidence>
<dbReference type="PROSITE" id="PS52016">
    <property type="entry name" value="TONB_DEPENDENT_REC_3"/>
    <property type="match status" value="1"/>
</dbReference>
<evidence type="ECO:0000256" key="1">
    <source>
        <dbReference type="ARBA" id="ARBA00004571"/>
    </source>
</evidence>
<proteinExistence type="inferred from homology"/>
<dbReference type="Pfam" id="PF00593">
    <property type="entry name" value="TonB_dep_Rec_b-barrel"/>
    <property type="match status" value="1"/>
</dbReference>
<dbReference type="InterPro" id="IPR000531">
    <property type="entry name" value="Beta-barrel_TonB"/>
</dbReference>
<dbReference type="Gene3D" id="2.40.170.20">
    <property type="entry name" value="TonB-dependent receptor, beta-barrel domain"/>
    <property type="match status" value="1"/>
</dbReference>
<evidence type="ECO:0000313" key="17">
    <source>
        <dbReference type="Proteomes" id="UP000010305"/>
    </source>
</evidence>
<keyword evidence="9 11" id="KW-0472">Membrane</keyword>
<dbReference type="STRING" id="1123866.NT01SARS_0551"/>
<evidence type="ECO:0000256" key="7">
    <source>
        <dbReference type="ARBA" id="ARBA00023065"/>
    </source>
</evidence>
<feature type="domain" description="TonB-dependent receptor plug" evidence="15">
    <location>
        <begin position="40"/>
        <end position="148"/>
    </location>
</feature>
<dbReference type="EMBL" id="JH611156">
    <property type="protein sequence ID" value="EJP72064.1"/>
    <property type="molecule type" value="Genomic_DNA"/>
</dbReference>
<dbReference type="InterPro" id="IPR012910">
    <property type="entry name" value="Plug_dom"/>
</dbReference>
<dbReference type="GO" id="GO:0009279">
    <property type="term" value="C:cell outer membrane"/>
    <property type="evidence" value="ECO:0007669"/>
    <property type="project" value="UniProtKB-SubCell"/>
</dbReference>
<evidence type="ECO:0000256" key="9">
    <source>
        <dbReference type="ARBA" id="ARBA00023136"/>
    </source>
</evidence>
<keyword evidence="4" id="KW-0410">Iron transport</keyword>
<reference evidence="16 17" key="1">
    <citation type="journal article" date="2012" name="ISME J.">
        <title>Genomic insights to SAR86, an abundant and uncultivated marine bacterial lineage.</title>
        <authorList>
            <person name="Dupont C.L."/>
            <person name="Rusch D.B."/>
            <person name="Yooseph S."/>
            <person name="Lombardo M.J."/>
            <person name="Richter R.A."/>
            <person name="Valas R."/>
            <person name="Novotny M."/>
            <person name="Yee-Greenbaum J."/>
            <person name="Selengut J.D."/>
            <person name="Haft D.H."/>
            <person name="Halpern A.L."/>
            <person name="Lasken R.S."/>
            <person name="Nealson K."/>
            <person name="Friedman R."/>
            <person name="Venter J.C."/>
        </authorList>
    </citation>
    <scope>NUCLEOTIDE SEQUENCE [LARGE SCALE GENOMIC DNA]</scope>
</reference>
<evidence type="ECO:0000313" key="16">
    <source>
        <dbReference type="EMBL" id="EJP72064.1"/>
    </source>
</evidence>
<dbReference type="AlphaFoldDB" id="J4KS45"/>
<protein>
    <submittedName>
        <fullName evidence="16">Outer membrane receptor</fullName>
    </submittedName>
</protein>
<dbReference type="HOGENOM" id="CLU_008287_15_0_6"/>
<evidence type="ECO:0000256" key="2">
    <source>
        <dbReference type="ARBA" id="ARBA00022448"/>
    </source>
</evidence>
<keyword evidence="3 11" id="KW-1134">Transmembrane beta strand</keyword>
<dbReference type="InterPro" id="IPR036942">
    <property type="entry name" value="Beta-barrel_TonB_sf"/>
</dbReference>
<comment type="similarity">
    <text evidence="11 12">Belongs to the TonB-dependent receptor family.</text>
</comment>
<dbReference type="SUPFAM" id="SSF56935">
    <property type="entry name" value="Porins"/>
    <property type="match status" value="1"/>
</dbReference>
<dbReference type="GO" id="GO:0006826">
    <property type="term" value="P:iron ion transport"/>
    <property type="evidence" value="ECO:0007669"/>
    <property type="project" value="UniProtKB-KW"/>
</dbReference>
<keyword evidence="8 12" id="KW-0798">TonB box</keyword>
<feature type="signal peptide" evidence="13">
    <location>
        <begin position="1"/>
        <end position="25"/>
    </location>
</feature>
<name>J4KS45_9GAMM</name>
<accession>J4KS45</accession>
<comment type="subcellular location">
    <subcellularLocation>
        <location evidence="1 11">Cell outer membrane</location>
        <topology evidence="1 11">Multi-pass membrane protein</topology>
    </subcellularLocation>
</comment>
<evidence type="ECO:0000259" key="14">
    <source>
        <dbReference type="Pfam" id="PF00593"/>
    </source>
</evidence>
<keyword evidence="10 11" id="KW-0998">Cell outer membrane</keyword>
<keyword evidence="6" id="KW-0408">Iron</keyword>
<keyword evidence="13" id="KW-0732">Signal</keyword>
<evidence type="ECO:0000256" key="4">
    <source>
        <dbReference type="ARBA" id="ARBA00022496"/>
    </source>
</evidence>
<dbReference type="InterPro" id="IPR039426">
    <property type="entry name" value="TonB-dep_rcpt-like"/>
</dbReference>
<keyword evidence="16" id="KW-0675">Receptor</keyword>
<dbReference type="Proteomes" id="UP000010305">
    <property type="component" value="Unassembled WGS sequence"/>
</dbReference>
<keyword evidence="2 11" id="KW-0813">Transport</keyword>
<dbReference type="Pfam" id="PF07715">
    <property type="entry name" value="Plug"/>
    <property type="match status" value="1"/>
</dbReference>
<organism evidence="16 17">
    <name type="scientific">SAR86 cluster bacterium SAR86A</name>
    <dbReference type="NCBI Taxonomy" id="1123866"/>
    <lineage>
        <taxon>Bacteria</taxon>
        <taxon>Pseudomonadati</taxon>
        <taxon>Pseudomonadota</taxon>
        <taxon>Gammaproteobacteria</taxon>
        <taxon>SAR86 cluster</taxon>
    </lineage>
</organism>
<feature type="domain" description="TonB-dependent receptor-like beta-barrel" evidence="14">
    <location>
        <begin position="257"/>
        <end position="770"/>
    </location>
</feature>
<evidence type="ECO:0000256" key="8">
    <source>
        <dbReference type="ARBA" id="ARBA00023077"/>
    </source>
</evidence>
<evidence type="ECO:0000259" key="15">
    <source>
        <dbReference type="Pfam" id="PF07715"/>
    </source>
</evidence>
<gene>
    <name evidence="16" type="ORF">NT01SARS_0551</name>
</gene>
<evidence type="ECO:0000256" key="11">
    <source>
        <dbReference type="PROSITE-ProRule" id="PRU01360"/>
    </source>
</evidence>
<dbReference type="PANTHER" id="PTHR32552:SF81">
    <property type="entry name" value="TONB-DEPENDENT OUTER MEMBRANE RECEPTOR"/>
    <property type="match status" value="1"/>
</dbReference>
<sequence>MNKHTYLSLFFLIIFSVSISSQDNAIEEVIVTATKTEKTLQEVPVAVSVVTSDVIEKATILDTFDLKSVIPSLDSRQYQSSTNATFFIRGFGNGSNNPGVEPSVALFVDGVYRSKTQSQISDLPMLERIEVLRGPQSTLFGKNASAGVINIVTKKPSFEESTMISAGIGKYNSRVGKIYTTGPLSDTTAYSFNANFNKRDGHSDNPVTGNSVNNRDRFGIRAELLFVPADDLSIRVTADYDEYDEICCAVGSTSYGTANVVTALFGGQIIPNDPYTEKAFFDFDPISDGDNSGISIYIEKNLENIRIESITSSRNSYNLELQDVDFESVDQIDANRLVKDLDAVTQEFRIFSEDNENINWLLGAYYYQEDMHYDNSIYFGSLWRAYIDALAPGALAGVAAAFGIPNSMLFAEGQGVNEISKQDNKTTSIFAQLDIKVSDNLNALIGASYIEDEKTVSVNQVNTDVFSNLDFVGAGTLGLIAAGIPPAQAAVLALDPAFNPLLGLQGIQFLPQFVNFPNAAQTGKSSDDNVDYTFKLSYLLNDKTSIYGGISTGYKATAWNISRDSLPDAVEIAALAAAGTPVGANTGTGRRYADPEESEVFEIGAKIKLPTGYLNIAVFDQKIEGFQSNTFVGTGFILANAGSQSTEGYEFDLVMSPTESIDLAISGLFMDPIYDSFPNSSAGDLTGTMPSNVSKDTISSTVTWNWNVNNWDGYFRLSHLYASEAKMLENPAWQAILEAAGNGIKTQDTLNFSAGIEKDNLSIMLWGKNINDDKYLISAFPAVADPTFTTFFGYPNAYSSYGLTVNYSF</sequence>
<keyword evidence="5 11" id="KW-0812">Transmembrane</keyword>
<feature type="chain" id="PRO_5003780317" evidence="13">
    <location>
        <begin position="26"/>
        <end position="809"/>
    </location>
</feature>
<dbReference type="PANTHER" id="PTHR32552">
    <property type="entry name" value="FERRICHROME IRON RECEPTOR-RELATED"/>
    <property type="match status" value="1"/>
</dbReference>
<evidence type="ECO:0000256" key="3">
    <source>
        <dbReference type="ARBA" id="ARBA00022452"/>
    </source>
</evidence>
<evidence type="ECO:0000256" key="5">
    <source>
        <dbReference type="ARBA" id="ARBA00022692"/>
    </source>
</evidence>
<evidence type="ECO:0000256" key="12">
    <source>
        <dbReference type="RuleBase" id="RU003357"/>
    </source>
</evidence>